<keyword evidence="6" id="KW-1185">Reference proteome</keyword>
<proteinExistence type="inferred from homology"/>
<protein>
    <recommendedName>
        <fullName evidence="7">Metallo-beta-lactamase domain-containing protein</fullName>
    </recommendedName>
</protein>
<evidence type="ECO:0000256" key="3">
    <source>
        <dbReference type="ARBA" id="ARBA00022801"/>
    </source>
</evidence>
<dbReference type="InterPro" id="IPR036866">
    <property type="entry name" value="RibonucZ/Hydroxyglut_hydro"/>
</dbReference>
<dbReference type="GO" id="GO:0046872">
    <property type="term" value="F:metal ion binding"/>
    <property type="evidence" value="ECO:0007669"/>
    <property type="project" value="UniProtKB-KW"/>
</dbReference>
<evidence type="ECO:0000256" key="2">
    <source>
        <dbReference type="ARBA" id="ARBA00022723"/>
    </source>
</evidence>
<gene>
    <name evidence="5" type="ORF">DRE_00183</name>
</gene>
<dbReference type="CDD" id="cd07730">
    <property type="entry name" value="metallo-hydrolase-like_MBL-fold"/>
    <property type="match status" value="1"/>
</dbReference>
<dbReference type="InterPro" id="IPR051013">
    <property type="entry name" value="MBL_superfamily_lactonases"/>
</dbReference>
<comment type="similarity">
    <text evidence="1">Belongs to the metallo-beta-lactamase superfamily.</text>
</comment>
<organism evidence="5 6">
    <name type="scientific">Drechslerella stenobrocha 248</name>
    <dbReference type="NCBI Taxonomy" id="1043628"/>
    <lineage>
        <taxon>Eukaryota</taxon>
        <taxon>Fungi</taxon>
        <taxon>Dikarya</taxon>
        <taxon>Ascomycota</taxon>
        <taxon>Pezizomycotina</taxon>
        <taxon>Orbiliomycetes</taxon>
        <taxon>Orbiliales</taxon>
        <taxon>Orbiliaceae</taxon>
        <taxon>Drechslerella</taxon>
    </lineage>
</organism>
<evidence type="ECO:0000256" key="4">
    <source>
        <dbReference type="ARBA" id="ARBA00022833"/>
    </source>
</evidence>
<sequence length="366" mass="40302">MPNIDAPASNHTVEVRIVDTTLRITNGPLSSFMGPAIKGHDSLTAGAFAFLIAHKDPASDEERKLLFDLGPPKNWKTDLPAAIVERISGWEDNGCAIEIEKNISEILEENCVNLQDIEALIWSHAHWDHTGRPSLFPPSVKLIVGPGIISRFGPGYPENVDAPFKSTELAGRVVTELSFAATSLTIGGMKAIDFFHDGSFYLLDAPGHAVGHINALARTTSDTFIFIGADSYHFGAQLRPNEHTPLPDVIELENFNPCPCPGELFDRIHPLAASGNTKCSPFYVVSEGSVAADVAHARRVIQKIQVFDADENVLVLNAHEWNYHDVLDLFPCSANNWQEKGWKMKARWRFLEEFQNAVDLVKGADT</sequence>
<dbReference type="PANTHER" id="PTHR42978">
    <property type="entry name" value="QUORUM-QUENCHING LACTONASE YTNP-RELATED-RELATED"/>
    <property type="match status" value="1"/>
</dbReference>
<dbReference type="PANTHER" id="PTHR42978:SF5">
    <property type="entry name" value="METALLO-BETA-LACTAMASE DOMAIN-CONTAINING PROTEIN"/>
    <property type="match status" value="1"/>
</dbReference>
<evidence type="ECO:0008006" key="7">
    <source>
        <dbReference type="Google" id="ProtNLM"/>
    </source>
</evidence>
<evidence type="ECO:0000256" key="1">
    <source>
        <dbReference type="ARBA" id="ARBA00007749"/>
    </source>
</evidence>
<dbReference type="OrthoDB" id="10250730at2759"/>
<dbReference type="SUPFAM" id="SSF56281">
    <property type="entry name" value="Metallo-hydrolase/oxidoreductase"/>
    <property type="match status" value="1"/>
</dbReference>
<accession>W7I973</accession>
<keyword evidence="3" id="KW-0378">Hydrolase</keyword>
<keyword evidence="2" id="KW-0479">Metal-binding</keyword>
<reference evidence="5 6" key="1">
    <citation type="submission" date="2013-05" db="EMBL/GenBank/DDBJ databases">
        <title>Drechslerella stenobrocha genome reveals carnivorous origination and mechanical trapping mechanism of predatory fungi.</title>
        <authorList>
            <person name="Liu X."/>
            <person name="Zhang W."/>
            <person name="Liu K."/>
        </authorList>
    </citation>
    <scope>NUCLEOTIDE SEQUENCE [LARGE SCALE GENOMIC DNA]</scope>
    <source>
        <strain evidence="5 6">248</strain>
    </source>
</reference>
<dbReference type="GO" id="GO:0016787">
    <property type="term" value="F:hydrolase activity"/>
    <property type="evidence" value="ECO:0007669"/>
    <property type="project" value="UniProtKB-KW"/>
</dbReference>
<keyword evidence="4" id="KW-0862">Zinc</keyword>
<dbReference type="EMBL" id="KI966371">
    <property type="protein sequence ID" value="EWC48878.1"/>
    <property type="molecule type" value="Genomic_DNA"/>
</dbReference>
<dbReference type="Gene3D" id="3.60.15.10">
    <property type="entry name" value="Ribonuclease Z/Hydroxyacylglutathione hydrolase-like"/>
    <property type="match status" value="1"/>
</dbReference>
<evidence type="ECO:0000313" key="6">
    <source>
        <dbReference type="Proteomes" id="UP000024837"/>
    </source>
</evidence>
<dbReference type="HOGENOM" id="CLU_030571_1_0_1"/>
<name>W7I973_9PEZI</name>
<dbReference type="AlphaFoldDB" id="W7I973"/>
<dbReference type="Proteomes" id="UP000024837">
    <property type="component" value="Unassembled WGS sequence"/>
</dbReference>
<evidence type="ECO:0000313" key="5">
    <source>
        <dbReference type="EMBL" id="EWC48878.1"/>
    </source>
</evidence>